<name>A0A382DNC9_9ZZZZ</name>
<evidence type="ECO:0000256" key="2">
    <source>
        <dbReference type="ARBA" id="ARBA00012343"/>
    </source>
</evidence>
<keyword evidence="5" id="KW-0677">Repeat</keyword>
<dbReference type="AlphaFoldDB" id="A0A382DNC9"/>
<evidence type="ECO:0000256" key="5">
    <source>
        <dbReference type="ARBA" id="ARBA00022737"/>
    </source>
</evidence>
<evidence type="ECO:0000313" key="9">
    <source>
        <dbReference type="EMBL" id="SVB39725.1"/>
    </source>
</evidence>
<sequence length="314" mass="35429">MKQITKDTVFKPVPMWAKLPHPMRFHEATSVATDSEDNVYVFNRGAYPLIIFDKEGNYLSHWGEGEFDRPHGIRIDQNDNLFLIDDMAHMVQKRDKNGGIFFTIGERGTPAEWQSGKFFNRPTDVAIDEKSGNIFVSDGYGNSRIHKFTSEGKHIKSWGQPGSENGQFSLPHNLSIFDSNKIALCDRENFRVQIFNFEGEYIDQWHFHRPIAIYSKQDSKNLFIAEAGISGESGNNGVPNLGLRIVIVNEKGEKLTTFGKGTLGENPDQIIGPHGLSVDSEGSVYIAEVSFTSFGSKQDPPREVVSLRKWKRSE</sequence>
<keyword evidence="6" id="KW-1015">Disulfide bond</keyword>
<keyword evidence="8" id="KW-0456">Lyase</keyword>
<reference evidence="9" key="1">
    <citation type="submission" date="2018-05" db="EMBL/GenBank/DDBJ databases">
        <authorList>
            <person name="Lanie J.A."/>
            <person name="Ng W.-L."/>
            <person name="Kazmierczak K.M."/>
            <person name="Andrzejewski T.M."/>
            <person name="Davidsen T.M."/>
            <person name="Wayne K.J."/>
            <person name="Tettelin H."/>
            <person name="Glass J.I."/>
            <person name="Rusch D."/>
            <person name="Podicherti R."/>
            <person name="Tsui H.-C.T."/>
            <person name="Winkler M.E."/>
        </authorList>
    </citation>
    <scope>NUCLEOTIDE SEQUENCE</scope>
</reference>
<accession>A0A382DNC9</accession>
<dbReference type="GO" id="GO:0046872">
    <property type="term" value="F:metal ion binding"/>
    <property type="evidence" value="ECO:0007669"/>
    <property type="project" value="UniProtKB-KW"/>
</dbReference>
<dbReference type="PROSITE" id="PS51125">
    <property type="entry name" value="NHL"/>
    <property type="match status" value="2"/>
</dbReference>
<dbReference type="Pfam" id="PF01436">
    <property type="entry name" value="NHL"/>
    <property type="match status" value="2"/>
</dbReference>
<dbReference type="InterPro" id="IPR011042">
    <property type="entry name" value="6-blade_b-propeller_TolB-like"/>
</dbReference>
<dbReference type="EC" id="4.3.2.5" evidence="2"/>
<dbReference type="PANTHER" id="PTHR10680:SF38">
    <property type="entry name" value="BLL1368 PROTEIN"/>
    <property type="match status" value="1"/>
</dbReference>
<dbReference type="GO" id="GO:0016020">
    <property type="term" value="C:membrane"/>
    <property type="evidence" value="ECO:0007669"/>
    <property type="project" value="InterPro"/>
</dbReference>
<dbReference type="GO" id="GO:0004598">
    <property type="term" value="F:peptidylamidoglycolate lyase activity"/>
    <property type="evidence" value="ECO:0007669"/>
    <property type="project" value="UniProtKB-EC"/>
</dbReference>
<evidence type="ECO:0000256" key="7">
    <source>
        <dbReference type="ARBA" id="ARBA00023180"/>
    </source>
</evidence>
<evidence type="ECO:0000256" key="4">
    <source>
        <dbReference type="ARBA" id="ARBA00022729"/>
    </source>
</evidence>
<evidence type="ECO:0000256" key="6">
    <source>
        <dbReference type="ARBA" id="ARBA00023157"/>
    </source>
</evidence>
<evidence type="ECO:0000256" key="1">
    <source>
        <dbReference type="ARBA" id="ARBA00001947"/>
    </source>
</evidence>
<dbReference type="CDD" id="cd14958">
    <property type="entry name" value="NHL_PAL_like"/>
    <property type="match status" value="1"/>
</dbReference>
<dbReference type="SUPFAM" id="SSF101898">
    <property type="entry name" value="NHL repeat"/>
    <property type="match status" value="1"/>
</dbReference>
<dbReference type="PRINTS" id="PR00790">
    <property type="entry name" value="PAMONOXGNASE"/>
</dbReference>
<dbReference type="EMBL" id="UINC01040196">
    <property type="protein sequence ID" value="SVB39725.1"/>
    <property type="molecule type" value="Genomic_DNA"/>
</dbReference>
<protein>
    <recommendedName>
        <fullName evidence="2">peptidylamidoglycolate lyase</fullName>
        <ecNumber evidence="2">4.3.2.5</ecNumber>
    </recommendedName>
</protein>
<organism evidence="9">
    <name type="scientific">marine metagenome</name>
    <dbReference type="NCBI Taxonomy" id="408172"/>
    <lineage>
        <taxon>unclassified sequences</taxon>
        <taxon>metagenomes</taxon>
        <taxon>ecological metagenomes</taxon>
    </lineage>
</organism>
<gene>
    <name evidence="9" type="ORF">METZ01_LOCUS192579</name>
</gene>
<keyword evidence="3" id="KW-0479">Metal-binding</keyword>
<comment type="cofactor">
    <cofactor evidence="1">
        <name>Zn(2+)</name>
        <dbReference type="ChEBI" id="CHEBI:29105"/>
    </cofactor>
</comment>
<evidence type="ECO:0000256" key="3">
    <source>
        <dbReference type="ARBA" id="ARBA00022723"/>
    </source>
</evidence>
<dbReference type="Gene3D" id="2.120.10.30">
    <property type="entry name" value="TolB, C-terminal domain"/>
    <property type="match status" value="1"/>
</dbReference>
<keyword evidence="4" id="KW-0732">Signal</keyword>
<dbReference type="GO" id="GO:0006518">
    <property type="term" value="P:peptide metabolic process"/>
    <property type="evidence" value="ECO:0007669"/>
    <property type="project" value="InterPro"/>
</dbReference>
<dbReference type="PANTHER" id="PTHR10680">
    <property type="entry name" value="PEPTIDYL-GLYCINE ALPHA-AMIDATING MONOOXYGENASE"/>
    <property type="match status" value="1"/>
</dbReference>
<proteinExistence type="predicted"/>
<keyword evidence="7" id="KW-0325">Glycoprotein</keyword>
<dbReference type="InterPro" id="IPR000720">
    <property type="entry name" value="PHM/PAL"/>
</dbReference>
<dbReference type="InterPro" id="IPR001258">
    <property type="entry name" value="NHL_repeat"/>
</dbReference>
<evidence type="ECO:0000256" key="8">
    <source>
        <dbReference type="ARBA" id="ARBA00023239"/>
    </source>
</evidence>